<organism evidence="2 3">
    <name type="scientific">Volvox africanus</name>
    <dbReference type="NCBI Taxonomy" id="51714"/>
    <lineage>
        <taxon>Eukaryota</taxon>
        <taxon>Viridiplantae</taxon>
        <taxon>Chlorophyta</taxon>
        <taxon>core chlorophytes</taxon>
        <taxon>Chlorophyceae</taxon>
        <taxon>CS clade</taxon>
        <taxon>Chlamydomonadales</taxon>
        <taxon>Volvocaceae</taxon>
        <taxon>Volvox</taxon>
    </lineage>
</organism>
<protein>
    <recommendedName>
        <fullName evidence="4">DUF1826 domain-containing protein</fullName>
    </recommendedName>
</protein>
<accession>A0ABQ5S879</accession>
<name>A0ABQ5S879_9CHLO</name>
<keyword evidence="3" id="KW-1185">Reference proteome</keyword>
<dbReference type="EMBL" id="BSDZ01000023">
    <property type="protein sequence ID" value="GLI65406.1"/>
    <property type="molecule type" value="Genomic_DNA"/>
</dbReference>
<feature type="region of interest" description="Disordered" evidence="1">
    <location>
        <begin position="310"/>
        <end position="332"/>
    </location>
</feature>
<dbReference type="Proteomes" id="UP001165090">
    <property type="component" value="Unassembled WGS sequence"/>
</dbReference>
<evidence type="ECO:0008006" key="4">
    <source>
        <dbReference type="Google" id="ProtNLM"/>
    </source>
</evidence>
<dbReference type="Pfam" id="PF08856">
    <property type="entry name" value="DUF1826"/>
    <property type="match status" value="1"/>
</dbReference>
<evidence type="ECO:0000313" key="2">
    <source>
        <dbReference type="EMBL" id="GLI65406.1"/>
    </source>
</evidence>
<evidence type="ECO:0000256" key="1">
    <source>
        <dbReference type="SAM" id="MobiDB-lite"/>
    </source>
</evidence>
<dbReference type="InterPro" id="IPR014955">
    <property type="entry name" value="DUF1826"/>
</dbReference>
<proteinExistence type="predicted"/>
<gene>
    <name evidence="2" type="ORF">VaNZ11_008963</name>
</gene>
<reference evidence="2 3" key="1">
    <citation type="journal article" date="2023" name="IScience">
        <title>Expanded male sex-determining region conserved during the evolution of homothallism in the green alga Volvox.</title>
        <authorList>
            <person name="Yamamoto K."/>
            <person name="Matsuzaki R."/>
            <person name="Mahakham W."/>
            <person name="Heman W."/>
            <person name="Sekimoto H."/>
            <person name="Kawachi M."/>
            <person name="Minakuchi Y."/>
            <person name="Toyoda A."/>
            <person name="Nozaki H."/>
        </authorList>
    </citation>
    <scope>NUCLEOTIDE SEQUENCE [LARGE SCALE GENOMIC DNA]</scope>
    <source>
        <strain evidence="2 3">NIES-4468</strain>
    </source>
</reference>
<sequence length="332" mass="36168">MGFEQLHNWARAQYMHDRVRVSTSSPADLLRPDVNIVHLPRCSPVHPKHLLRQAEELGIGFKARVLARTEAPRAAVSDLTRDLTVPEVREWLQDDIAELVDVFGAQLGYSEVSVKLEVLGNTPCPRFHADHVGVRLLVTYYGPGTVYVENRHVRRRWLWGHGGGIAVETAGAESARQADAADLLFLKGHAALGNYGMGAVHRSPDLDLDLHPESGRATVQIATRHHPASEARFRTKARAQDIPEGTGGHSGIPLIELPAPPPPVRLLLTVDDVVGWAAEACGCGHEHPLRGQGVGKVEGVGAFGTGRGMEQEAGAHRPDASIHLMEHEQQPR</sequence>
<evidence type="ECO:0000313" key="3">
    <source>
        <dbReference type="Proteomes" id="UP001165090"/>
    </source>
</evidence>
<comment type="caution">
    <text evidence="2">The sequence shown here is derived from an EMBL/GenBank/DDBJ whole genome shotgun (WGS) entry which is preliminary data.</text>
</comment>